<evidence type="ECO:0000313" key="2">
    <source>
        <dbReference type="EMBL" id="KAF7841935.1"/>
    </source>
</evidence>
<accession>A0A835CJ58</accession>
<name>A0A835CJ58_9FABA</name>
<organism evidence="2 3">
    <name type="scientific">Senna tora</name>
    <dbReference type="NCBI Taxonomy" id="362788"/>
    <lineage>
        <taxon>Eukaryota</taxon>
        <taxon>Viridiplantae</taxon>
        <taxon>Streptophyta</taxon>
        <taxon>Embryophyta</taxon>
        <taxon>Tracheophyta</taxon>
        <taxon>Spermatophyta</taxon>
        <taxon>Magnoliopsida</taxon>
        <taxon>eudicotyledons</taxon>
        <taxon>Gunneridae</taxon>
        <taxon>Pentapetalae</taxon>
        <taxon>rosids</taxon>
        <taxon>fabids</taxon>
        <taxon>Fabales</taxon>
        <taxon>Fabaceae</taxon>
        <taxon>Caesalpinioideae</taxon>
        <taxon>Cassia clade</taxon>
        <taxon>Senna</taxon>
    </lineage>
</organism>
<sequence>MPCAWNSLPQEPRVQEQRTFKK</sequence>
<keyword evidence="3" id="KW-1185">Reference proteome</keyword>
<feature type="region of interest" description="Disordered" evidence="1">
    <location>
        <begin position="1"/>
        <end position="22"/>
    </location>
</feature>
<dbReference type="AlphaFoldDB" id="A0A835CJ58"/>
<gene>
    <name evidence="2" type="ORF">G2W53_004233</name>
</gene>
<protein>
    <submittedName>
        <fullName evidence="2">Uncharacterized protein</fullName>
    </submittedName>
</protein>
<dbReference type="Proteomes" id="UP000634136">
    <property type="component" value="Unassembled WGS sequence"/>
</dbReference>
<evidence type="ECO:0000313" key="3">
    <source>
        <dbReference type="Proteomes" id="UP000634136"/>
    </source>
</evidence>
<feature type="compositionally biased region" description="Basic and acidic residues" evidence="1">
    <location>
        <begin position="13"/>
        <end position="22"/>
    </location>
</feature>
<comment type="caution">
    <text evidence="2">The sequence shown here is derived from an EMBL/GenBank/DDBJ whole genome shotgun (WGS) entry which is preliminary data.</text>
</comment>
<dbReference type="EMBL" id="JAAIUW010000002">
    <property type="protein sequence ID" value="KAF7841935.1"/>
    <property type="molecule type" value="Genomic_DNA"/>
</dbReference>
<proteinExistence type="predicted"/>
<evidence type="ECO:0000256" key="1">
    <source>
        <dbReference type="SAM" id="MobiDB-lite"/>
    </source>
</evidence>
<reference evidence="2" key="1">
    <citation type="submission" date="2020-09" db="EMBL/GenBank/DDBJ databases">
        <title>Genome-Enabled Discovery of Anthraquinone Biosynthesis in Senna tora.</title>
        <authorList>
            <person name="Kang S.-H."/>
            <person name="Pandey R.P."/>
            <person name="Lee C.-M."/>
            <person name="Sim J.-S."/>
            <person name="Jeong J.-T."/>
            <person name="Choi B.-S."/>
            <person name="Jung M."/>
            <person name="Ginzburg D."/>
            <person name="Zhao K."/>
            <person name="Won S.Y."/>
            <person name="Oh T.-J."/>
            <person name="Yu Y."/>
            <person name="Kim N.-H."/>
            <person name="Lee O.R."/>
            <person name="Lee T.-H."/>
            <person name="Bashyal P."/>
            <person name="Kim T.-S."/>
            <person name="Lee W.-H."/>
            <person name="Kawkins C."/>
            <person name="Kim C.-K."/>
            <person name="Kim J.S."/>
            <person name="Ahn B.O."/>
            <person name="Rhee S.Y."/>
            <person name="Sohng J.K."/>
        </authorList>
    </citation>
    <scope>NUCLEOTIDE SEQUENCE</scope>
    <source>
        <tissue evidence="2">Leaf</tissue>
    </source>
</reference>